<accession>A0ABW7I494</accession>
<keyword evidence="8" id="KW-1185">Reference proteome</keyword>
<evidence type="ECO:0000256" key="2">
    <source>
        <dbReference type="ARBA" id="ARBA00022723"/>
    </source>
</evidence>
<evidence type="ECO:0000256" key="3">
    <source>
        <dbReference type="ARBA" id="ARBA00023004"/>
    </source>
</evidence>
<sequence length="169" mass="17532">MTARSIIRVSILAGAIAAASALVSAWALASPASDPIGRALGWLGQGSDHVAAWYASDPVADMPDWRAMRLDVAGGDAARGRDLMRDHGCGACHRIPGVPGAHGTVGPSLAGLAERAYIAGILTNAPGELTRWLIDPPYFSQDTAMPDLGVTEAEAMDMTAYLYTLGGDE</sequence>
<evidence type="ECO:0000256" key="1">
    <source>
        <dbReference type="ARBA" id="ARBA00022617"/>
    </source>
</evidence>
<keyword evidence="5" id="KW-0732">Signal</keyword>
<gene>
    <name evidence="7" type="ORF">ACGRVM_03695</name>
</gene>
<keyword evidence="2 4" id="KW-0479">Metal-binding</keyword>
<dbReference type="Proteomes" id="UP001607157">
    <property type="component" value="Unassembled WGS sequence"/>
</dbReference>
<evidence type="ECO:0000256" key="5">
    <source>
        <dbReference type="SAM" id="SignalP"/>
    </source>
</evidence>
<dbReference type="Pfam" id="PF00034">
    <property type="entry name" value="Cytochrom_C"/>
    <property type="match status" value="1"/>
</dbReference>
<keyword evidence="1 4" id="KW-0349">Heme</keyword>
<dbReference type="InterPro" id="IPR009056">
    <property type="entry name" value="Cyt_c-like_dom"/>
</dbReference>
<evidence type="ECO:0000256" key="4">
    <source>
        <dbReference type="PROSITE-ProRule" id="PRU00433"/>
    </source>
</evidence>
<protein>
    <submittedName>
        <fullName evidence="7">C-type cytochrome</fullName>
    </submittedName>
</protein>
<organism evidence="7 8">
    <name type="scientific">Roseovarius aquimarinus</name>
    <dbReference type="NCBI Taxonomy" id="1229156"/>
    <lineage>
        <taxon>Bacteria</taxon>
        <taxon>Pseudomonadati</taxon>
        <taxon>Pseudomonadota</taxon>
        <taxon>Alphaproteobacteria</taxon>
        <taxon>Rhodobacterales</taxon>
        <taxon>Roseobacteraceae</taxon>
        <taxon>Roseovarius</taxon>
    </lineage>
</organism>
<feature type="domain" description="Cytochrome c" evidence="6">
    <location>
        <begin position="75"/>
        <end position="166"/>
    </location>
</feature>
<comment type="caution">
    <text evidence="7">The sequence shown here is derived from an EMBL/GenBank/DDBJ whole genome shotgun (WGS) entry which is preliminary data.</text>
</comment>
<feature type="chain" id="PRO_5045223318" evidence="5">
    <location>
        <begin position="30"/>
        <end position="169"/>
    </location>
</feature>
<name>A0ABW7I494_9RHOB</name>
<dbReference type="EMBL" id="JBIHMM010000001">
    <property type="protein sequence ID" value="MFH0252980.1"/>
    <property type="molecule type" value="Genomic_DNA"/>
</dbReference>
<feature type="signal peptide" evidence="5">
    <location>
        <begin position="1"/>
        <end position="29"/>
    </location>
</feature>
<dbReference type="PROSITE" id="PS51007">
    <property type="entry name" value="CYTC"/>
    <property type="match status" value="1"/>
</dbReference>
<keyword evidence="3 4" id="KW-0408">Iron</keyword>
<evidence type="ECO:0000313" key="8">
    <source>
        <dbReference type="Proteomes" id="UP001607157"/>
    </source>
</evidence>
<dbReference type="Gene3D" id="1.10.760.10">
    <property type="entry name" value="Cytochrome c-like domain"/>
    <property type="match status" value="1"/>
</dbReference>
<proteinExistence type="predicted"/>
<dbReference type="InterPro" id="IPR036909">
    <property type="entry name" value="Cyt_c-like_dom_sf"/>
</dbReference>
<dbReference type="RefSeq" id="WP_377168583.1">
    <property type="nucleotide sequence ID" value="NZ_JBHTJC010000001.1"/>
</dbReference>
<evidence type="ECO:0000259" key="6">
    <source>
        <dbReference type="PROSITE" id="PS51007"/>
    </source>
</evidence>
<reference evidence="7 8" key="1">
    <citation type="submission" date="2024-10" db="EMBL/GenBank/DDBJ databases">
        <authorList>
            <person name="Yang X.-N."/>
        </authorList>
    </citation>
    <scope>NUCLEOTIDE SEQUENCE [LARGE SCALE GENOMIC DNA]</scope>
    <source>
        <strain evidence="7 8">CAU 1059</strain>
    </source>
</reference>
<dbReference type="SUPFAM" id="SSF46626">
    <property type="entry name" value="Cytochrome c"/>
    <property type="match status" value="1"/>
</dbReference>
<evidence type="ECO:0000313" key="7">
    <source>
        <dbReference type="EMBL" id="MFH0252980.1"/>
    </source>
</evidence>